<keyword evidence="11 16" id="KW-0694">RNA-binding</keyword>
<keyword evidence="4 15" id="KW-0963">Cytoplasm</keyword>
<organism evidence="20 21">
    <name type="scientific">Oceanobacillus indicireducens</name>
    <dbReference type="NCBI Taxonomy" id="1004261"/>
    <lineage>
        <taxon>Bacteria</taxon>
        <taxon>Bacillati</taxon>
        <taxon>Bacillota</taxon>
        <taxon>Bacilli</taxon>
        <taxon>Bacillales</taxon>
        <taxon>Bacillaceae</taxon>
        <taxon>Oceanobacillus</taxon>
    </lineage>
</organism>
<dbReference type="SMART" id="SM00874">
    <property type="entry name" value="B5"/>
    <property type="match status" value="1"/>
</dbReference>
<dbReference type="Pfam" id="PF03147">
    <property type="entry name" value="FDX-ACB"/>
    <property type="match status" value="1"/>
</dbReference>
<dbReference type="Gene3D" id="3.30.930.10">
    <property type="entry name" value="Bira Bifunctional Protein, Domain 2"/>
    <property type="match status" value="1"/>
</dbReference>
<evidence type="ECO:0000256" key="6">
    <source>
        <dbReference type="ARBA" id="ARBA00022598"/>
    </source>
</evidence>
<evidence type="ECO:0000313" key="20">
    <source>
        <dbReference type="EMBL" id="GGN58271.1"/>
    </source>
</evidence>
<evidence type="ECO:0000256" key="8">
    <source>
        <dbReference type="ARBA" id="ARBA00022741"/>
    </source>
</evidence>
<dbReference type="Pfam" id="PF17759">
    <property type="entry name" value="tRNA_synthFbeta"/>
    <property type="match status" value="1"/>
</dbReference>
<dbReference type="GO" id="GO:0005524">
    <property type="term" value="F:ATP binding"/>
    <property type="evidence" value="ECO:0007669"/>
    <property type="project" value="UniProtKB-UniRule"/>
</dbReference>
<dbReference type="GO" id="GO:0009328">
    <property type="term" value="C:phenylalanine-tRNA ligase complex"/>
    <property type="evidence" value="ECO:0007669"/>
    <property type="project" value="TreeGrafter"/>
</dbReference>
<dbReference type="PROSITE" id="PS50886">
    <property type="entry name" value="TRBD"/>
    <property type="match status" value="1"/>
</dbReference>
<feature type="binding site" evidence="15">
    <location>
        <position position="471"/>
    </location>
    <ligand>
        <name>Mg(2+)</name>
        <dbReference type="ChEBI" id="CHEBI:18420"/>
        <note>shared with alpha subunit</note>
    </ligand>
</feature>
<evidence type="ECO:0000256" key="10">
    <source>
        <dbReference type="ARBA" id="ARBA00022842"/>
    </source>
</evidence>
<keyword evidence="12 15" id="KW-0648">Protein biosynthesis</keyword>
<dbReference type="InterPro" id="IPR033714">
    <property type="entry name" value="tRNA_bind_bactPheRS"/>
</dbReference>
<keyword evidence="13 15" id="KW-0030">Aminoacyl-tRNA synthetase</keyword>
<dbReference type="GO" id="GO:0140096">
    <property type="term" value="F:catalytic activity, acting on a protein"/>
    <property type="evidence" value="ECO:0007669"/>
    <property type="project" value="UniProtKB-ARBA"/>
</dbReference>
<evidence type="ECO:0000259" key="18">
    <source>
        <dbReference type="PROSITE" id="PS51447"/>
    </source>
</evidence>
<dbReference type="InterPro" id="IPR002547">
    <property type="entry name" value="tRNA-bd_dom"/>
</dbReference>
<evidence type="ECO:0000313" key="21">
    <source>
        <dbReference type="Proteomes" id="UP000624041"/>
    </source>
</evidence>
<dbReference type="InterPro" id="IPR036690">
    <property type="entry name" value="Fdx_antiC-bd_sf"/>
</dbReference>
<dbReference type="SMART" id="SM00896">
    <property type="entry name" value="FDX-ACB"/>
    <property type="match status" value="1"/>
</dbReference>
<reference evidence="20" key="2">
    <citation type="submission" date="2020-09" db="EMBL/GenBank/DDBJ databases">
        <authorList>
            <person name="Sun Q."/>
            <person name="Ohkuma M."/>
        </authorList>
    </citation>
    <scope>NUCLEOTIDE SEQUENCE</scope>
    <source>
        <strain evidence="20">JCM 17251</strain>
    </source>
</reference>
<evidence type="ECO:0000256" key="14">
    <source>
        <dbReference type="ARBA" id="ARBA00049255"/>
    </source>
</evidence>
<dbReference type="SUPFAM" id="SSF50249">
    <property type="entry name" value="Nucleic acid-binding proteins"/>
    <property type="match status" value="1"/>
</dbReference>
<dbReference type="PROSITE" id="PS51447">
    <property type="entry name" value="FDX_ACB"/>
    <property type="match status" value="1"/>
</dbReference>
<feature type="binding site" evidence="15">
    <location>
        <position position="472"/>
    </location>
    <ligand>
        <name>Mg(2+)</name>
        <dbReference type="ChEBI" id="CHEBI:18420"/>
        <note>shared with alpha subunit</note>
    </ligand>
</feature>
<dbReference type="SUPFAM" id="SSF56037">
    <property type="entry name" value="PheT/TilS domain"/>
    <property type="match status" value="1"/>
</dbReference>
<dbReference type="NCBIfam" id="TIGR00472">
    <property type="entry name" value="pheT_bact"/>
    <property type="match status" value="1"/>
</dbReference>
<dbReference type="InterPro" id="IPR005147">
    <property type="entry name" value="tRNA_synthase_B5-dom"/>
</dbReference>
<keyword evidence="9 15" id="KW-0067">ATP-binding</keyword>
<dbReference type="InterPro" id="IPR005121">
    <property type="entry name" value="Fdx_antiC-bd"/>
</dbReference>
<feature type="binding site" evidence="15">
    <location>
        <position position="468"/>
    </location>
    <ligand>
        <name>Mg(2+)</name>
        <dbReference type="ChEBI" id="CHEBI:18420"/>
        <note>shared with alpha subunit</note>
    </ligand>
</feature>
<feature type="domain" description="FDX-ACB" evidence="18">
    <location>
        <begin position="715"/>
        <end position="808"/>
    </location>
</feature>
<reference evidence="20" key="1">
    <citation type="journal article" date="2014" name="Int. J. Syst. Evol. Microbiol.">
        <title>Complete genome sequence of Corynebacterium casei LMG S-19264T (=DSM 44701T), isolated from a smear-ripened cheese.</title>
        <authorList>
            <consortium name="US DOE Joint Genome Institute (JGI-PGF)"/>
            <person name="Walter F."/>
            <person name="Albersmeier A."/>
            <person name="Kalinowski J."/>
            <person name="Ruckert C."/>
        </authorList>
    </citation>
    <scope>NUCLEOTIDE SEQUENCE</scope>
    <source>
        <strain evidence="20">JCM 17251</strain>
    </source>
</reference>
<dbReference type="PROSITE" id="PS51483">
    <property type="entry name" value="B5"/>
    <property type="match status" value="1"/>
</dbReference>
<dbReference type="GO" id="GO:0004826">
    <property type="term" value="F:phenylalanine-tRNA ligase activity"/>
    <property type="evidence" value="ECO:0007669"/>
    <property type="project" value="UniProtKB-UniRule"/>
</dbReference>
<dbReference type="Pfam" id="PF03484">
    <property type="entry name" value="B5"/>
    <property type="match status" value="1"/>
</dbReference>
<evidence type="ECO:0000256" key="1">
    <source>
        <dbReference type="ARBA" id="ARBA00004496"/>
    </source>
</evidence>
<evidence type="ECO:0000256" key="3">
    <source>
        <dbReference type="ARBA" id="ARBA00011209"/>
    </source>
</evidence>
<feature type="domain" description="B5" evidence="19">
    <location>
        <begin position="409"/>
        <end position="484"/>
    </location>
</feature>
<comment type="subunit">
    <text evidence="3 15">Tetramer of two alpha and two beta subunits.</text>
</comment>
<evidence type="ECO:0000256" key="4">
    <source>
        <dbReference type="ARBA" id="ARBA00022490"/>
    </source>
</evidence>
<comment type="similarity">
    <text evidence="2 15">Belongs to the phenylalanyl-tRNA synthetase beta subunit family. Type 1 subfamily.</text>
</comment>
<dbReference type="FunFam" id="3.50.40.10:FF:000001">
    <property type="entry name" value="Phenylalanine--tRNA ligase beta subunit"/>
    <property type="match status" value="1"/>
</dbReference>
<dbReference type="FunFam" id="3.30.70.380:FF:000001">
    <property type="entry name" value="Phenylalanine--tRNA ligase beta subunit"/>
    <property type="match status" value="1"/>
</dbReference>
<feature type="binding site" evidence="15">
    <location>
        <position position="462"/>
    </location>
    <ligand>
        <name>Mg(2+)</name>
        <dbReference type="ChEBI" id="CHEBI:18420"/>
        <note>shared with alpha subunit</note>
    </ligand>
</feature>
<dbReference type="Pfam" id="PF03483">
    <property type="entry name" value="B3_4"/>
    <property type="match status" value="1"/>
</dbReference>
<evidence type="ECO:0000256" key="13">
    <source>
        <dbReference type="ARBA" id="ARBA00023146"/>
    </source>
</evidence>
<evidence type="ECO:0000256" key="2">
    <source>
        <dbReference type="ARBA" id="ARBA00008653"/>
    </source>
</evidence>
<dbReference type="Proteomes" id="UP000624041">
    <property type="component" value="Unassembled WGS sequence"/>
</dbReference>
<keyword evidence="10 15" id="KW-0460">Magnesium</keyword>
<keyword evidence="21" id="KW-1185">Reference proteome</keyword>
<dbReference type="InterPro" id="IPR012340">
    <property type="entry name" value="NA-bd_OB-fold"/>
</dbReference>
<dbReference type="SUPFAM" id="SSF55681">
    <property type="entry name" value="Class II aaRS and biotin synthetases"/>
    <property type="match status" value="1"/>
</dbReference>
<comment type="cofactor">
    <cofactor evidence="15">
        <name>Mg(2+)</name>
        <dbReference type="ChEBI" id="CHEBI:18420"/>
    </cofactor>
    <text evidence="15">Binds 2 magnesium ions per tetramer.</text>
</comment>
<dbReference type="SUPFAM" id="SSF46955">
    <property type="entry name" value="Putative DNA-binding domain"/>
    <property type="match status" value="1"/>
</dbReference>
<dbReference type="InterPro" id="IPR045060">
    <property type="entry name" value="Phe-tRNA-ligase_IIc_bsu"/>
</dbReference>
<accession>A0A917XZA4</accession>
<gene>
    <name evidence="15 20" type="primary">pheT</name>
    <name evidence="20" type="ORF">GCM10007971_20160</name>
</gene>
<dbReference type="PANTHER" id="PTHR10947:SF0">
    <property type="entry name" value="PHENYLALANINE--TRNA LIGASE BETA SUBUNIT"/>
    <property type="match status" value="1"/>
</dbReference>
<dbReference type="FunFam" id="2.40.50.140:FF:000045">
    <property type="entry name" value="Phenylalanine--tRNA ligase beta subunit"/>
    <property type="match status" value="1"/>
</dbReference>
<dbReference type="Gene3D" id="2.40.50.140">
    <property type="entry name" value="Nucleic acid-binding proteins"/>
    <property type="match status" value="1"/>
</dbReference>
<dbReference type="Gene3D" id="3.30.56.10">
    <property type="match status" value="2"/>
</dbReference>
<dbReference type="InterPro" id="IPR009061">
    <property type="entry name" value="DNA-bd_dom_put_sf"/>
</dbReference>
<evidence type="ECO:0000259" key="19">
    <source>
        <dbReference type="PROSITE" id="PS51483"/>
    </source>
</evidence>
<evidence type="ECO:0000256" key="7">
    <source>
        <dbReference type="ARBA" id="ARBA00022723"/>
    </source>
</evidence>
<dbReference type="GO" id="GO:0006432">
    <property type="term" value="P:phenylalanyl-tRNA aminoacylation"/>
    <property type="evidence" value="ECO:0007669"/>
    <property type="project" value="UniProtKB-UniRule"/>
</dbReference>
<keyword evidence="5 16" id="KW-0820">tRNA-binding</keyword>
<dbReference type="GO" id="GO:0000287">
    <property type="term" value="F:magnesium ion binding"/>
    <property type="evidence" value="ECO:0007669"/>
    <property type="project" value="UniProtKB-UniRule"/>
</dbReference>
<dbReference type="GO" id="GO:0016740">
    <property type="term" value="F:transferase activity"/>
    <property type="evidence" value="ECO:0007669"/>
    <property type="project" value="UniProtKB-ARBA"/>
</dbReference>
<evidence type="ECO:0000256" key="16">
    <source>
        <dbReference type="PROSITE-ProRule" id="PRU00209"/>
    </source>
</evidence>
<proteinExistence type="inferred from homology"/>
<dbReference type="FunFam" id="3.30.930.10:FF:000022">
    <property type="entry name" value="Phenylalanine--tRNA ligase beta subunit"/>
    <property type="match status" value="1"/>
</dbReference>
<evidence type="ECO:0000256" key="5">
    <source>
        <dbReference type="ARBA" id="ARBA00022555"/>
    </source>
</evidence>
<dbReference type="PANTHER" id="PTHR10947">
    <property type="entry name" value="PHENYLALANYL-TRNA SYNTHETASE BETA CHAIN AND LEUCINE-RICH REPEAT-CONTAINING PROTEIN 47"/>
    <property type="match status" value="1"/>
</dbReference>
<keyword evidence="8 15" id="KW-0547">Nucleotide-binding</keyword>
<protein>
    <recommendedName>
        <fullName evidence="15">Phenylalanine--tRNA ligase beta subunit</fullName>
        <ecNumber evidence="15">6.1.1.20</ecNumber>
    </recommendedName>
    <alternativeName>
        <fullName evidence="15">Phenylalanyl-tRNA synthetase beta subunit</fullName>
        <shortName evidence="15">PheRS</shortName>
    </alternativeName>
</protein>
<comment type="caution">
    <text evidence="20">The sequence shown here is derived from an EMBL/GenBank/DDBJ whole genome shotgun (WGS) entry which is preliminary data.</text>
</comment>
<dbReference type="HAMAP" id="MF_00283">
    <property type="entry name" value="Phe_tRNA_synth_beta1"/>
    <property type="match status" value="1"/>
</dbReference>
<comment type="subcellular location">
    <subcellularLocation>
        <location evidence="1 15">Cytoplasm</location>
    </subcellularLocation>
</comment>
<dbReference type="GO" id="GO:0000049">
    <property type="term" value="F:tRNA binding"/>
    <property type="evidence" value="ECO:0007669"/>
    <property type="project" value="UniProtKB-UniRule"/>
</dbReference>
<dbReference type="RefSeq" id="WP_188857049.1">
    <property type="nucleotide sequence ID" value="NZ_BMOS01000012.1"/>
</dbReference>
<dbReference type="InterPro" id="IPR004532">
    <property type="entry name" value="Phe-tRNA-ligase_IIc_bsu_bact"/>
</dbReference>
<feature type="domain" description="TRNA-binding" evidence="17">
    <location>
        <begin position="40"/>
        <end position="154"/>
    </location>
</feature>
<keyword evidence="7 15" id="KW-0479">Metal-binding</keyword>
<dbReference type="EC" id="6.1.1.20" evidence="15"/>
<dbReference type="InterPro" id="IPR041616">
    <property type="entry name" value="PheRS_beta_core"/>
</dbReference>
<evidence type="ECO:0000256" key="12">
    <source>
        <dbReference type="ARBA" id="ARBA00022917"/>
    </source>
</evidence>
<dbReference type="Pfam" id="PF01588">
    <property type="entry name" value="tRNA_bind"/>
    <property type="match status" value="1"/>
</dbReference>
<evidence type="ECO:0000256" key="15">
    <source>
        <dbReference type="HAMAP-Rule" id="MF_00283"/>
    </source>
</evidence>
<dbReference type="Gene3D" id="3.30.70.380">
    <property type="entry name" value="Ferrodoxin-fold anticodon-binding domain"/>
    <property type="match status" value="1"/>
</dbReference>
<evidence type="ECO:0000256" key="11">
    <source>
        <dbReference type="ARBA" id="ARBA00022884"/>
    </source>
</evidence>
<evidence type="ECO:0000256" key="9">
    <source>
        <dbReference type="ARBA" id="ARBA00022840"/>
    </source>
</evidence>
<dbReference type="CDD" id="cd02796">
    <property type="entry name" value="tRNA_bind_bactPheRS"/>
    <property type="match status" value="1"/>
</dbReference>
<comment type="catalytic activity">
    <reaction evidence="14 15">
        <text>tRNA(Phe) + L-phenylalanine + ATP = L-phenylalanyl-tRNA(Phe) + AMP + diphosphate + H(+)</text>
        <dbReference type="Rhea" id="RHEA:19413"/>
        <dbReference type="Rhea" id="RHEA-COMP:9668"/>
        <dbReference type="Rhea" id="RHEA-COMP:9699"/>
        <dbReference type="ChEBI" id="CHEBI:15378"/>
        <dbReference type="ChEBI" id="CHEBI:30616"/>
        <dbReference type="ChEBI" id="CHEBI:33019"/>
        <dbReference type="ChEBI" id="CHEBI:58095"/>
        <dbReference type="ChEBI" id="CHEBI:78442"/>
        <dbReference type="ChEBI" id="CHEBI:78531"/>
        <dbReference type="ChEBI" id="CHEBI:456215"/>
        <dbReference type="EC" id="6.1.1.20"/>
    </reaction>
</comment>
<dbReference type="EMBL" id="BMOS01000012">
    <property type="protein sequence ID" value="GGN58271.1"/>
    <property type="molecule type" value="Genomic_DNA"/>
</dbReference>
<evidence type="ECO:0000259" key="17">
    <source>
        <dbReference type="PROSITE" id="PS50886"/>
    </source>
</evidence>
<dbReference type="CDD" id="cd00769">
    <property type="entry name" value="PheRS_beta_core"/>
    <property type="match status" value="1"/>
</dbReference>
<dbReference type="InterPro" id="IPR045864">
    <property type="entry name" value="aa-tRNA-synth_II/BPL/LPL"/>
</dbReference>
<keyword evidence="6 15" id="KW-0436">Ligase</keyword>
<dbReference type="Gene3D" id="3.50.40.10">
    <property type="entry name" value="Phenylalanyl-trna Synthetase, Chain B, domain 3"/>
    <property type="match status" value="1"/>
</dbReference>
<dbReference type="SMART" id="SM00873">
    <property type="entry name" value="B3_4"/>
    <property type="match status" value="1"/>
</dbReference>
<dbReference type="InterPro" id="IPR005146">
    <property type="entry name" value="B3/B4_tRNA-bd"/>
</dbReference>
<dbReference type="SUPFAM" id="SSF54991">
    <property type="entry name" value="Anticodon-binding domain of PheRS"/>
    <property type="match status" value="1"/>
</dbReference>
<dbReference type="NCBIfam" id="NF045760">
    <property type="entry name" value="YtpR"/>
    <property type="match status" value="1"/>
</dbReference>
<name>A0A917XZA4_9BACI</name>
<sequence length="809" mass="90354">MYVSYNWLNNYVDLGDISPEELAERITKSGIEVEGIEYVGEKVNDVVVGHVLTCEQHPNADKLNLCQVDVGTETLQIICGAPNVAAGQKVVVAKPGAVLPGNFKIKKVKLRGVESNGMICSLQELGVKEKFVPQEFVDGIYVFQDEVEIGEDVTPLLNLNDAVFELDVLANRADALSMMGVAYEVAAILDEQVTYPDETIESNESECAEDYITVEVAAQELNKYYGAFIIKDVVIKPSPLWIQNYLLAAGIRPINNVVDITNYVLLEYGQPLHAFDYDRFASNTVLVRRANEGEEIVTLDGQTRKLTRENLVITNGSVPTALAGVMGGLDSEVTDETSTILLEAAYFDGTTVRKTVKQTGLRSDSSTRFEKGVDPKRVRKAGERACHLLEKYADGKVLQGLSEYDGLDYSEKTVVIETDRVNERLGSSMKNEEIADILHRLQFIFEQDGTTFTIQVPTRRQDITIFEDMLEEIARIYGYDNLPYTLPKGEGQVGGLNHVQQLKRNIKSLLEGLGLMENKTYSLTDEHDIEKLISPEIIKKSPVPIALARPMSEDHKYLRLSILPGLLQSLSYNQARNQMNIAYYEIGSIFVSEEEQITKQPEEILRAAGAITGNWVDHPWQGEVKPVDFYVVKGIVEGLFEQLKLSIQFEPVKLEDMHPGRTAVIKRNGQVIGFLGQVHPLLAKRLDLKETYVFDINLDAVFAAYENEPSYTEIPRYPAISRDIAFILDKEVLAGDVQARIAETGAPLVKSVAVFDVYEGEHLEAGKKSIAYHLVYQDPEKTLKDEEVEASYQEIVKAISDEFNGYVRS</sequence>
<dbReference type="InterPro" id="IPR020825">
    <property type="entry name" value="Phe-tRNA_synthase-like_B3/B4"/>
</dbReference>
<dbReference type="AlphaFoldDB" id="A0A917XZA4"/>